<feature type="region of interest" description="Disordered" evidence="6">
    <location>
        <begin position="650"/>
        <end position="729"/>
    </location>
</feature>
<organism evidence="8 9">
    <name type="scientific">Polarella glacialis</name>
    <name type="common">Dinoflagellate</name>
    <dbReference type="NCBI Taxonomy" id="89957"/>
    <lineage>
        <taxon>Eukaryota</taxon>
        <taxon>Sar</taxon>
        <taxon>Alveolata</taxon>
        <taxon>Dinophyceae</taxon>
        <taxon>Suessiales</taxon>
        <taxon>Suessiaceae</taxon>
        <taxon>Polarella</taxon>
    </lineage>
</organism>
<comment type="caution">
    <text evidence="8">The sequence shown here is derived from an EMBL/GenBank/DDBJ whole genome shotgun (WGS) entry which is preliminary data.</text>
</comment>
<keyword evidence="9" id="KW-1185">Reference proteome</keyword>
<dbReference type="GO" id="GO:0005737">
    <property type="term" value="C:cytoplasm"/>
    <property type="evidence" value="ECO:0007669"/>
    <property type="project" value="TreeGrafter"/>
</dbReference>
<evidence type="ECO:0000256" key="3">
    <source>
        <dbReference type="ARBA" id="ARBA00023186"/>
    </source>
</evidence>
<dbReference type="InterPro" id="IPR011629">
    <property type="entry name" value="CobW-like_C"/>
</dbReference>
<keyword evidence="1" id="KW-0547">Nucleotide-binding</keyword>
<evidence type="ECO:0000259" key="7">
    <source>
        <dbReference type="SMART" id="SM00833"/>
    </source>
</evidence>
<evidence type="ECO:0000313" key="8">
    <source>
        <dbReference type="EMBL" id="CAE8619624.1"/>
    </source>
</evidence>
<dbReference type="GO" id="GO:0016787">
    <property type="term" value="F:hydrolase activity"/>
    <property type="evidence" value="ECO:0007669"/>
    <property type="project" value="UniProtKB-KW"/>
</dbReference>
<comment type="catalytic activity">
    <reaction evidence="5">
        <text>GTP + H2O = GDP + phosphate + H(+)</text>
        <dbReference type="Rhea" id="RHEA:19669"/>
        <dbReference type="ChEBI" id="CHEBI:15377"/>
        <dbReference type="ChEBI" id="CHEBI:15378"/>
        <dbReference type="ChEBI" id="CHEBI:37565"/>
        <dbReference type="ChEBI" id="CHEBI:43474"/>
        <dbReference type="ChEBI" id="CHEBI:58189"/>
    </reaction>
    <physiologicalReaction direction="left-to-right" evidence="5">
        <dbReference type="Rhea" id="RHEA:19670"/>
    </physiologicalReaction>
</comment>
<proteinExistence type="inferred from homology"/>
<dbReference type="InterPro" id="IPR027417">
    <property type="entry name" value="P-loop_NTPase"/>
</dbReference>
<dbReference type="Pfam" id="PF02492">
    <property type="entry name" value="cobW"/>
    <property type="match status" value="1"/>
</dbReference>
<keyword evidence="3" id="KW-0143">Chaperone</keyword>
<name>A0A813G427_POLGL</name>
<feature type="domain" description="CobW C-terminal" evidence="7">
    <location>
        <begin position="730"/>
        <end position="826"/>
    </location>
</feature>
<dbReference type="InterPro" id="IPR051316">
    <property type="entry name" value="Zinc-reg_GTPase_activator"/>
</dbReference>
<feature type="compositionally biased region" description="Basic and acidic residues" evidence="6">
    <location>
        <begin position="708"/>
        <end position="719"/>
    </location>
</feature>
<evidence type="ECO:0000256" key="4">
    <source>
        <dbReference type="ARBA" id="ARBA00034320"/>
    </source>
</evidence>
<dbReference type="SUPFAM" id="SSF52540">
    <property type="entry name" value="P-loop containing nucleoside triphosphate hydrolases"/>
    <property type="match status" value="1"/>
</dbReference>
<dbReference type="Pfam" id="PF07683">
    <property type="entry name" value="CobW_C"/>
    <property type="match status" value="1"/>
</dbReference>
<evidence type="ECO:0000256" key="6">
    <source>
        <dbReference type="SAM" id="MobiDB-lite"/>
    </source>
</evidence>
<dbReference type="AlphaFoldDB" id="A0A813G427"/>
<evidence type="ECO:0000256" key="1">
    <source>
        <dbReference type="ARBA" id="ARBA00022741"/>
    </source>
</evidence>
<gene>
    <name evidence="8" type="ORF">PGLA1383_LOCUS37210</name>
</gene>
<dbReference type="SUPFAM" id="SSF90002">
    <property type="entry name" value="Hypothetical protein YjiA, C-terminal domain"/>
    <property type="match status" value="1"/>
</dbReference>
<dbReference type="Gene3D" id="3.30.1220.10">
    <property type="entry name" value="CobW-like, C-terminal domain"/>
    <property type="match status" value="1"/>
</dbReference>
<dbReference type="SMART" id="SM00833">
    <property type="entry name" value="CobW_C"/>
    <property type="match status" value="1"/>
</dbReference>
<dbReference type="EMBL" id="CAJNNV010027187">
    <property type="protein sequence ID" value="CAE8619624.1"/>
    <property type="molecule type" value="Genomic_DNA"/>
</dbReference>
<feature type="compositionally biased region" description="Gly residues" evidence="6">
    <location>
        <begin position="692"/>
        <end position="707"/>
    </location>
</feature>
<sequence length="827" mass="91370">MKLPTPRTIPLLLPGKEEDESRRVEYRAGYKCAADLERDCGIAREDEGVTLRWCFEQLDFEQTYIRVREVQPDDPLERCGLSMSDFDMLLSKYQHDPKVKEGIARIMGVPTNATASAAQEKAQTVPARRVIEVHAFMLEELEKLVQHFATIKNKDAYDMKTVTLAAQAVVGAKVEEKFGLTSEDIERAVIQHHSTLATDQDTLPLDQRAAFGCMVHALWMQIHVGTINAGENFIVYGAGKHNLCNSCAQLRKHRCMFVEVNVVPQPLAEELSVHAVRTGSTAPQSKELKMEKASTAEAKTCLLSSEIVWIQHMLVCQQAWIPHEGSVLLRGIQSISEVGDLPSIDASEMKSTCTVAKNWMGIGYVTAEETPVQCQIQVMWNLNANKKAMNPGDKLEKHFVTGDTFGCHGDIMTIQPQKPWKSEEEKLPVTILTGFLGAGKTTLLNYILQEQQDLRIAVIENEFGSVSIDDALLKQDKMALAEKIVVMDNGCMCCTVRGDLIAGLRQILDEVKKGIKIDTIMIETTGMADPVPIVRTFMTSPEISGELRLDGVITVADAKHILARLDDEVEEGAVNEAYQQVAFCDKLLLNKLDLVSAEYAIEVKDRLRSINAYAKILPCVKSRCKMSELTNLRAHDMTNFINEDIEKEAETVDLQQGHSAGSGHGHGNGQSDGHGGHGDGHDPDCKEDHGAGHGGHAGGHGHSSGHGGHGEGHVDEHGHVSKKSRHDSRVNSMAIVREGNILPDRLGEFMQSLAKLPQEKGTIFRIKGILSIKDHPYKHVFHAVMDVSDEDDAAPWAEGEKRVSKMVFIGKGLDHKFIREGFEAIFE</sequence>
<accession>A0A813G427</accession>
<dbReference type="InterPro" id="IPR003495">
    <property type="entry name" value="CobW/HypB/UreG_nucleotide-bd"/>
</dbReference>
<dbReference type="GO" id="GO:0000166">
    <property type="term" value="F:nucleotide binding"/>
    <property type="evidence" value="ECO:0007669"/>
    <property type="project" value="UniProtKB-KW"/>
</dbReference>
<evidence type="ECO:0000256" key="2">
    <source>
        <dbReference type="ARBA" id="ARBA00022801"/>
    </source>
</evidence>
<reference evidence="8" key="1">
    <citation type="submission" date="2021-02" db="EMBL/GenBank/DDBJ databases">
        <authorList>
            <person name="Dougan E. K."/>
            <person name="Rhodes N."/>
            <person name="Thang M."/>
            <person name="Chan C."/>
        </authorList>
    </citation>
    <scope>NUCLEOTIDE SEQUENCE</scope>
</reference>
<protein>
    <recommendedName>
        <fullName evidence="7">CobW C-terminal domain-containing protein</fullName>
    </recommendedName>
</protein>
<evidence type="ECO:0000313" key="9">
    <source>
        <dbReference type="Proteomes" id="UP000654075"/>
    </source>
</evidence>
<dbReference type="CDD" id="cd03112">
    <property type="entry name" value="CobW-like"/>
    <property type="match status" value="1"/>
</dbReference>
<feature type="compositionally biased region" description="Basic and acidic residues" evidence="6">
    <location>
        <begin position="674"/>
        <end position="691"/>
    </location>
</feature>
<dbReference type="PANTHER" id="PTHR13748">
    <property type="entry name" value="COBW-RELATED"/>
    <property type="match status" value="1"/>
</dbReference>
<feature type="compositionally biased region" description="Gly residues" evidence="6">
    <location>
        <begin position="660"/>
        <end position="673"/>
    </location>
</feature>
<evidence type="ECO:0000256" key="5">
    <source>
        <dbReference type="ARBA" id="ARBA00049117"/>
    </source>
</evidence>
<dbReference type="Gene3D" id="3.40.50.300">
    <property type="entry name" value="P-loop containing nucleotide triphosphate hydrolases"/>
    <property type="match status" value="1"/>
</dbReference>
<keyword evidence="2" id="KW-0378">Hydrolase</keyword>
<dbReference type="OrthoDB" id="420700at2759"/>
<dbReference type="InterPro" id="IPR036627">
    <property type="entry name" value="CobW-likC_sf"/>
</dbReference>
<comment type="similarity">
    <text evidence="4">Belongs to the SIMIBI class G3E GTPase family. ZNG1 subfamily.</text>
</comment>
<dbReference type="Proteomes" id="UP000654075">
    <property type="component" value="Unassembled WGS sequence"/>
</dbReference>
<dbReference type="PANTHER" id="PTHR13748:SF62">
    <property type="entry name" value="COBW DOMAIN-CONTAINING PROTEIN"/>
    <property type="match status" value="1"/>
</dbReference>